<accession>A0A2U1T6W8</accession>
<keyword evidence="2" id="KW-0238">DNA-binding</keyword>
<dbReference type="InterPro" id="IPR008920">
    <property type="entry name" value="TF_FadR/GntR_C"/>
</dbReference>
<evidence type="ECO:0000256" key="2">
    <source>
        <dbReference type="ARBA" id="ARBA00023125"/>
    </source>
</evidence>
<dbReference type="RefSeq" id="WP_108431802.1">
    <property type="nucleotide sequence ID" value="NZ_CP026947.1"/>
</dbReference>
<dbReference type="OrthoDB" id="5243844at2"/>
<dbReference type="Pfam" id="PF07729">
    <property type="entry name" value="FCD"/>
    <property type="match status" value="1"/>
</dbReference>
<dbReference type="KEGG" id="cyz:C3B44_07320"/>
<dbReference type="EMBL" id="QEEZ01000009">
    <property type="protein sequence ID" value="PWC01638.1"/>
    <property type="molecule type" value="Genomic_DNA"/>
</dbReference>
<dbReference type="Gene3D" id="1.20.120.530">
    <property type="entry name" value="GntR ligand-binding domain-like"/>
    <property type="match status" value="1"/>
</dbReference>
<dbReference type="InterPro" id="IPR036390">
    <property type="entry name" value="WH_DNA-bd_sf"/>
</dbReference>
<keyword evidence="1" id="KW-0805">Transcription regulation</keyword>
<keyword evidence="6" id="KW-1185">Reference proteome</keyword>
<dbReference type="AlphaFoldDB" id="A0A2U1T6W8"/>
<dbReference type="CDD" id="cd07377">
    <property type="entry name" value="WHTH_GntR"/>
    <property type="match status" value="1"/>
</dbReference>
<dbReference type="PANTHER" id="PTHR43537:SF45">
    <property type="entry name" value="GNTR FAMILY REGULATORY PROTEIN"/>
    <property type="match status" value="1"/>
</dbReference>
<proteinExistence type="predicted"/>
<evidence type="ECO:0000313" key="6">
    <source>
        <dbReference type="Proteomes" id="UP000244989"/>
    </source>
</evidence>
<dbReference type="Pfam" id="PF00392">
    <property type="entry name" value="GntR"/>
    <property type="match status" value="1"/>
</dbReference>
<evidence type="ECO:0000313" key="5">
    <source>
        <dbReference type="EMBL" id="PWC01638.1"/>
    </source>
</evidence>
<sequence length="207" mass="22825">MLVTDTAREIRRRISDGDYDPGAKLNEVALAAEYDVSRNTLREAFVMLMNQGFVHKIPNRGVFIAEPGIDDVIDTYRARLVIEPAGLAHGEFLDARELRAQVLSAKKARGDGDLPAVAVANQRFHRAVVAGLGSRELDELMSRLLATMRLVFLEVLRVEPDFHADYIAQNEAIAELIGAGQRAEAAEKMRQQLQATSARVCEILAGD</sequence>
<comment type="caution">
    <text evidence="5">The sequence shown here is derived from an EMBL/GenBank/DDBJ whole genome shotgun (WGS) entry which is preliminary data.</text>
</comment>
<evidence type="ECO:0000256" key="1">
    <source>
        <dbReference type="ARBA" id="ARBA00023015"/>
    </source>
</evidence>
<dbReference type="SUPFAM" id="SSF48008">
    <property type="entry name" value="GntR ligand-binding domain-like"/>
    <property type="match status" value="1"/>
</dbReference>
<organism evidence="5 6">
    <name type="scientific">Corynebacterium yudongzhengii</name>
    <dbReference type="NCBI Taxonomy" id="2080740"/>
    <lineage>
        <taxon>Bacteria</taxon>
        <taxon>Bacillati</taxon>
        <taxon>Actinomycetota</taxon>
        <taxon>Actinomycetes</taxon>
        <taxon>Mycobacteriales</taxon>
        <taxon>Corynebacteriaceae</taxon>
        <taxon>Corynebacterium</taxon>
    </lineage>
</organism>
<dbReference type="InterPro" id="IPR036388">
    <property type="entry name" value="WH-like_DNA-bd_sf"/>
</dbReference>
<dbReference type="GO" id="GO:0003700">
    <property type="term" value="F:DNA-binding transcription factor activity"/>
    <property type="evidence" value="ECO:0007669"/>
    <property type="project" value="InterPro"/>
</dbReference>
<feature type="domain" description="HTH gntR-type" evidence="4">
    <location>
        <begin position="1"/>
        <end position="67"/>
    </location>
</feature>
<gene>
    <name evidence="5" type="ORF">DF222_05845</name>
</gene>
<dbReference type="SUPFAM" id="SSF46785">
    <property type="entry name" value="Winged helix' DNA-binding domain"/>
    <property type="match status" value="1"/>
</dbReference>
<dbReference type="SMART" id="SM00895">
    <property type="entry name" value="FCD"/>
    <property type="match status" value="1"/>
</dbReference>
<dbReference type="InterPro" id="IPR011711">
    <property type="entry name" value="GntR_C"/>
</dbReference>
<dbReference type="GO" id="GO:0003677">
    <property type="term" value="F:DNA binding"/>
    <property type="evidence" value="ECO:0007669"/>
    <property type="project" value="UniProtKB-KW"/>
</dbReference>
<dbReference type="PANTHER" id="PTHR43537">
    <property type="entry name" value="TRANSCRIPTIONAL REGULATOR, GNTR FAMILY"/>
    <property type="match status" value="1"/>
</dbReference>
<reference evidence="6" key="1">
    <citation type="submission" date="2018-04" db="EMBL/GenBank/DDBJ databases">
        <authorList>
            <person name="Liu S."/>
            <person name="Wang Z."/>
            <person name="Li J."/>
        </authorList>
    </citation>
    <scope>NUCLEOTIDE SEQUENCE [LARGE SCALE GENOMIC DNA]</scope>
    <source>
        <strain evidence="6">2189</strain>
    </source>
</reference>
<evidence type="ECO:0000256" key="3">
    <source>
        <dbReference type="ARBA" id="ARBA00023163"/>
    </source>
</evidence>
<name>A0A2U1T6W8_9CORY</name>
<protein>
    <submittedName>
        <fullName evidence="5">GntR family transcriptional regulator</fullName>
    </submittedName>
</protein>
<evidence type="ECO:0000259" key="4">
    <source>
        <dbReference type="PROSITE" id="PS50949"/>
    </source>
</evidence>
<dbReference type="Proteomes" id="UP000244989">
    <property type="component" value="Unassembled WGS sequence"/>
</dbReference>
<dbReference type="Gene3D" id="1.10.10.10">
    <property type="entry name" value="Winged helix-like DNA-binding domain superfamily/Winged helix DNA-binding domain"/>
    <property type="match status" value="1"/>
</dbReference>
<dbReference type="PROSITE" id="PS50949">
    <property type="entry name" value="HTH_GNTR"/>
    <property type="match status" value="1"/>
</dbReference>
<keyword evidence="3" id="KW-0804">Transcription</keyword>
<dbReference type="InterPro" id="IPR000524">
    <property type="entry name" value="Tscrpt_reg_HTH_GntR"/>
</dbReference>
<dbReference type="SMART" id="SM00345">
    <property type="entry name" value="HTH_GNTR"/>
    <property type="match status" value="1"/>
</dbReference>